<dbReference type="AlphaFoldDB" id="A0A644T4T1"/>
<feature type="domain" description="Pyruvate kinase C-terminal" evidence="1">
    <location>
        <begin position="28"/>
        <end position="166"/>
    </location>
</feature>
<name>A0A644T4T1_9ZZZZ</name>
<evidence type="ECO:0000259" key="1">
    <source>
        <dbReference type="Pfam" id="PF02887"/>
    </source>
</evidence>
<dbReference type="InterPro" id="IPR015074">
    <property type="entry name" value="DUF1867"/>
</dbReference>
<dbReference type="InterPro" id="IPR015795">
    <property type="entry name" value="Pyrv_Knase_C"/>
</dbReference>
<proteinExistence type="predicted"/>
<accession>A0A644T4T1</accession>
<comment type="caution">
    <text evidence="2">The sequence shown here is derived from an EMBL/GenBank/DDBJ whole genome shotgun (WGS) entry which is preliminary data.</text>
</comment>
<dbReference type="SUPFAM" id="SSF52935">
    <property type="entry name" value="PK C-terminal domain-like"/>
    <property type="match status" value="1"/>
</dbReference>
<reference evidence="2" key="1">
    <citation type="submission" date="2019-08" db="EMBL/GenBank/DDBJ databases">
        <authorList>
            <person name="Kucharzyk K."/>
            <person name="Murdoch R.W."/>
            <person name="Higgins S."/>
            <person name="Loffler F."/>
        </authorList>
    </citation>
    <scope>NUCLEOTIDE SEQUENCE</scope>
</reference>
<dbReference type="InterPro" id="IPR036918">
    <property type="entry name" value="Pyrv_Knase_C_sf"/>
</dbReference>
<protein>
    <recommendedName>
        <fullName evidence="1">Pyruvate kinase C-terminal domain-containing protein</fullName>
    </recommendedName>
</protein>
<dbReference type="PIRSF" id="PIRSF016138">
    <property type="entry name" value="UCP016138"/>
    <property type="match status" value="1"/>
</dbReference>
<dbReference type="EMBL" id="VSSQ01000016">
    <property type="protein sequence ID" value="MPL61936.1"/>
    <property type="molecule type" value="Genomic_DNA"/>
</dbReference>
<gene>
    <name evidence="2" type="ORF">SDC9_07525</name>
</gene>
<organism evidence="2">
    <name type="scientific">bioreactor metagenome</name>
    <dbReference type="NCBI Taxonomy" id="1076179"/>
    <lineage>
        <taxon>unclassified sequences</taxon>
        <taxon>metagenomes</taxon>
        <taxon>ecological metagenomes</taxon>
    </lineage>
</organism>
<sequence>MDKTIRYFEEPGNKNTEDLIDIVKEKLVNSNIKYIAIASVSGKTALKLHDSLEDEGIIDGITIVNVTHHAGFREENKLELTSEMRKKLEDNGIITFAGSHALSGVGRGISNKFGGVTPVEIIAETLRMFSQGIKVCGEISIMLADAGLIPIGEKILAIGGRATGADSAAIITPANMTNIFDMRIHEIIAMPID</sequence>
<dbReference type="Gene3D" id="3.40.1380.20">
    <property type="entry name" value="Pyruvate kinase, C-terminal domain"/>
    <property type="match status" value="1"/>
</dbReference>
<dbReference type="Pfam" id="PF02887">
    <property type="entry name" value="PK_C"/>
    <property type="match status" value="1"/>
</dbReference>
<evidence type="ECO:0000313" key="2">
    <source>
        <dbReference type="EMBL" id="MPL61936.1"/>
    </source>
</evidence>